<sequence length="321" mass="36868">MIGRIYIIILNYNGWKDTIECLESVLKSDYKNFKIIVVDNNSQNDSIGFICNWAVIPESISAENVYFNKFIRPNAEKPIKYSIWSESEFLQQSNIQEKLILVRANENGGFAKGNNIAIQYAMKDPECRYVWLLNNDTVIKQNTLSKLIEYADKNEIGICGSSLFYYYNPKKVQAYGGHINRFFGTSSHILNVNNIDKKLDYVVGASFLINKRLIEKIGYLPEDYFLYYEETDYCFNARKNGFTLGIALDSIVYHKEGGSTGASQNADKRSEFSDVLTLKNRIKFHKLYLGGGIGLWIGILIAFFNRIRRGQMSRIKSVFID</sequence>
<dbReference type="InterPro" id="IPR001173">
    <property type="entry name" value="Glyco_trans_2-like"/>
</dbReference>
<dbReference type="EMBL" id="AB041266">
    <property type="protein sequence ID" value="BAA94396.1"/>
    <property type="molecule type" value="Genomic_DNA"/>
</dbReference>
<keyword evidence="4" id="KW-0812">Transmembrane</keyword>
<gene>
    <name evidence="6" type="primary">orf4</name>
</gene>
<keyword evidence="3 6" id="KW-0808">Transferase</keyword>
<keyword evidence="4" id="KW-1133">Transmembrane helix</keyword>
<name>Q9JRS1_AGGAC</name>
<evidence type="ECO:0000313" key="6">
    <source>
        <dbReference type="EMBL" id="BAA94396.1"/>
    </source>
</evidence>
<evidence type="ECO:0000256" key="2">
    <source>
        <dbReference type="ARBA" id="ARBA00022676"/>
    </source>
</evidence>
<dbReference type="AlphaFoldDB" id="Q9JRS1"/>
<feature type="transmembrane region" description="Helical" evidence="4">
    <location>
        <begin position="287"/>
        <end position="307"/>
    </location>
</feature>
<feature type="domain" description="Glycosyltransferase 2-like" evidence="5">
    <location>
        <begin position="96"/>
        <end position="217"/>
    </location>
</feature>
<reference evidence="6" key="1">
    <citation type="journal article" date="2000" name="Biochim. Biophys. Acta">
        <title>A gene cluster for the synthesis of serotype d-specific polysaccharide antigen in Actinobacillus actinomycetemcomitans.</title>
        <authorList>
            <person name="Nakano Y."/>
            <person name="Yoshida Y."/>
            <person name="Suzuki N."/>
            <person name="Yamashita Y."/>
            <person name="Koga T."/>
        </authorList>
    </citation>
    <scope>NUCLEOTIDE SEQUENCE</scope>
    <source>
        <strain evidence="6">IDH 781</strain>
    </source>
</reference>
<dbReference type="PANTHER" id="PTHR43179:SF12">
    <property type="entry name" value="GALACTOFURANOSYLTRANSFERASE GLFT2"/>
    <property type="match status" value="1"/>
</dbReference>
<organism evidence="6">
    <name type="scientific">Aggregatibacter actinomycetemcomitans</name>
    <name type="common">Actinobacillus actinomycetemcomitans</name>
    <name type="synonym">Haemophilus actinomycetemcomitans</name>
    <dbReference type="NCBI Taxonomy" id="714"/>
    <lineage>
        <taxon>Bacteria</taxon>
        <taxon>Pseudomonadati</taxon>
        <taxon>Pseudomonadota</taxon>
        <taxon>Gammaproteobacteria</taxon>
        <taxon>Pasteurellales</taxon>
        <taxon>Pasteurellaceae</taxon>
        <taxon>Aggregatibacter</taxon>
    </lineage>
</organism>
<dbReference type="PANTHER" id="PTHR43179">
    <property type="entry name" value="RHAMNOSYLTRANSFERASE WBBL"/>
    <property type="match status" value="1"/>
</dbReference>
<dbReference type="Gene3D" id="3.90.550.10">
    <property type="entry name" value="Spore Coat Polysaccharide Biosynthesis Protein SpsA, Chain A"/>
    <property type="match status" value="1"/>
</dbReference>
<evidence type="ECO:0000259" key="5">
    <source>
        <dbReference type="Pfam" id="PF00535"/>
    </source>
</evidence>
<protein>
    <submittedName>
        <fullName evidence="6">Rhamnosyl transferase</fullName>
    </submittedName>
</protein>
<keyword evidence="4" id="KW-0472">Membrane</keyword>
<proteinExistence type="inferred from homology"/>
<dbReference type="CAZy" id="GT2">
    <property type="family name" value="Glycosyltransferase Family 2"/>
</dbReference>
<dbReference type="CDD" id="cd04186">
    <property type="entry name" value="GT_2_like_c"/>
    <property type="match status" value="1"/>
</dbReference>
<dbReference type="InterPro" id="IPR029044">
    <property type="entry name" value="Nucleotide-diphossugar_trans"/>
</dbReference>
<evidence type="ECO:0000256" key="3">
    <source>
        <dbReference type="ARBA" id="ARBA00022679"/>
    </source>
</evidence>
<comment type="similarity">
    <text evidence="1">Belongs to the glycosyltransferase 2 family.</text>
</comment>
<dbReference type="RefSeq" id="WP_005552766.1">
    <property type="nucleotide sequence ID" value="NZ_CP016553.1"/>
</dbReference>
<accession>Q9JRS1</accession>
<evidence type="ECO:0000256" key="1">
    <source>
        <dbReference type="ARBA" id="ARBA00006739"/>
    </source>
</evidence>
<feature type="domain" description="Glycosyltransferase 2-like" evidence="5">
    <location>
        <begin position="7"/>
        <end position="46"/>
    </location>
</feature>
<evidence type="ECO:0000256" key="4">
    <source>
        <dbReference type="SAM" id="Phobius"/>
    </source>
</evidence>
<dbReference type="Pfam" id="PF00535">
    <property type="entry name" value="Glycos_transf_2"/>
    <property type="match status" value="2"/>
</dbReference>
<dbReference type="SUPFAM" id="SSF53448">
    <property type="entry name" value="Nucleotide-diphospho-sugar transferases"/>
    <property type="match status" value="1"/>
</dbReference>
<keyword evidence="2" id="KW-0328">Glycosyltransferase</keyword>
<dbReference type="GO" id="GO:0016757">
    <property type="term" value="F:glycosyltransferase activity"/>
    <property type="evidence" value="ECO:0007669"/>
    <property type="project" value="UniProtKB-KW"/>
</dbReference>